<evidence type="ECO:0000313" key="2">
    <source>
        <dbReference type="EMBL" id="CDZ99919.1"/>
    </source>
</evidence>
<name>A0A078M0W6_9STAP</name>
<dbReference type="PANTHER" id="PTHR46434">
    <property type="entry name" value="GENETIC INTERACTOR OF PROHIBITINS 3, MITOCHONDRIAL"/>
    <property type="match status" value="1"/>
</dbReference>
<dbReference type="HOGENOM" id="CLU_017878_0_2_9"/>
<dbReference type="InterPro" id="IPR048422">
    <property type="entry name" value="NOA1/YqeH-like_C"/>
</dbReference>
<dbReference type="GO" id="GO:0005525">
    <property type="term" value="F:GTP binding"/>
    <property type="evidence" value="ECO:0007669"/>
    <property type="project" value="InterPro"/>
</dbReference>
<feature type="domain" description="CP-type G" evidence="1">
    <location>
        <begin position="58"/>
        <end position="222"/>
    </location>
</feature>
<dbReference type="NCBIfam" id="TIGR03597">
    <property type="entry name" value="GTPase_YqeH"/>
    <property type="match status" value="1"/>
</dbReference>
<evidence type="ECO:0000259" key="1">
    <source>
        <dbReference type="PROSITE" id="PS51721"/>
    </source>
</evidence>
<dbReference type="InterPro" id="IPR027417">
    <property type="entry name" value="P-loop_NTPase"/>
</dbReference>
<dbReference type="PROSITE" id="PS51721">
    <property type="entry name" value="G_CP"/>
    <property type="match status" value="1"/>
</dbReference>
<dbReference type="GO" id="GO:0005524">
    <property type="term" value="F:ATP binding"/>
    <property type="evidence" value="ECO:0007669"/>
    <property type="project" value="InterPro"/>
</dbReference>
<dbReference type="RefSeq" id="WP_035808543.1">
    <property type="nucleotide sequence ID" value="NZ_CCSE01000001.1"/>
</dbReference>
<dbReference type="InterPro" id="IPR050896">
    <property type="entry name" value="Mito_lipid_metab_GTPase"/>
</dbReference>
<dbReference type="InterPro" id="IPR006073">
    <property type="entry name" value="GTP-bd"/>
</dbReference>
<dbReference type="PANTHER" id="PTHR46434:SF1">
    <property type="entry name" value="GENETIC INTERACTOR OF PROHIBITINS 3, MITOCHONDRIAL"/>
    <property type="match status" value="1"/>
</dbReference>
<dbReference type="InterPro" id="IPR012381">
    <property type="entry name" value="EutP_PduV"/>
</dbReference>
<accession>A0A078M0W6</accession>
<dbReference type="SUPFAM" id="SSF52540">
    <property type="entry name" value="P-loop containing nucleoside triphosphate hydrolases"/>
    <property type="match status" value="1"/>
</dbReference>
<keyword evidence="3" id="KW-1185">Reference proteome</keyword>
<organism evidence="2 3">
    <name type="scientific">Jeotgalicoccus saudimassiliensis</name>
    <dbReference type="NCBI Taxonomy" id="1461582"/>
    <lineage>
        <taxon>Bacteria</taxon>
        <taxon>Bacillati</taxon>
        <taxon>Bacillota</taxon>
        <taxon>Bacilli</taxon>
        <taxon>Bacillales</taxon>
        <taxon>Staphylococcaceae</taxon>
        <taxon>Jeotgalicoccus</taxon>
    </lineage>
</organism>
<evidence type="ECO:0000313" key="3">
    <source>
        <dbReference type="Proteomes" id="UP000044136"/>
    </source>
</evidence>
<dbReference type="GO" id="GO:0006576">
    <property type="term" value="P:biogenic amine metabolic process"/>
    <property type="evidence" value="ECO:0007669"/>
    <property type="project" value="InterPro"/>
</dbReference>
<dbReference type="STRING" id="1461582.BN1048_00724"/>
<dbReference type="eggNOG" id="COG1161">
    <property type="taxonomic scope" value="Bacteria"/>
</dbReference>
<dbReference type="Pfam" id="PF01926">
    <property type="entry name" value="MMR_HSR1"/>
    <property type="match status" value="1"/>
</dbReference>
<dbReference type="EMBL" id="CCSE01000001">
    <property type="protein sequence ID" value="CDZ99919.1"/>
    <property type="molecule type" value="Genomic_DNA"/>
</dbReference>
<protein>
    <submittedName>
        <fullName evidence="2">Ribosome biogenesis GTPase A</fullName>
    </submittedName>
</protein>
<dbReference type="AlphaFoldDB" id="A0A078M0W6"/>
<dbReference type="CDD" id="cd01855">
    <property type="entry name" value="YqeH"/>
    <property type="match status" value="1"/>
</dbReference>
<dbReference type="InterPro" id="IPR030378">
    <property type="entry name" value="G_CP_dom"/>
</dbReference>
<dbReference type="Gene3D" id="3.40.50.300">
    <property type="entry name" value="P-loop containing nucleotide triphosphate hydrolases"/>
    <property type="match status" value="1"/>
</dbReference>
<reference evidence="2 3" key="1">
    <citation type="submission" date="2014-07" db="EMBL/GenBank/DDBJ databases">
        <authorList>
            <person name="Urmite Genomes Urmite Genomes"/>
        </authorList>
    </citation>
    <scope>NUCLEOTIDE SEQUENCE [LARGE SCALE GENOMIC DNA]</scope>
    <source>
        <strain evidence="2 3">13MG44_air</strain>
    </source>
</reference>
<gene>
    <name evidence="2" type="primary">rbgA_2</name>
    <name evidence="2" type="ORF">BN1048_00724</name>
</gene>
<dbReference type="Pfam" id="PF21516">
    <property type="entry name" value="YqeH-like_C"/>
    <property type="match status" value="1"/>
</dbReference>
<dbReference type="OrthoDB" id="9773841at2"/>
<dbReference type="Proteomes" id="UP000044136">
    <property type="component" value="Unassembled WGS sequence"/>
</dbReference>
<proteinExistence type="predicted"/>
<dbReference type="InterPro" id="IPR019988">
    <property type="entry name" value="GTP-bd_ribosome_bgen_YqeH"/>
</dbReference>
<sequence>MTDIKCVGCGSILQTENKNEEGYIPSSGLHKEEPICQRCYRLRHYNEVQELDVDSGDFLTMLNSLYETDSLIVKVIDVFDFEGSIIPSFNRIVGDKKVLAVVNKIDLFPKSTNTSRLVERAKKMLKDAGITANDTVAISALKGQNLDTLMKKISEMAKGKDVYIVGTTNVGKSTLINKLLEDNTGFKNVITTSNIPGTTLGMIDIPLGDSQTLYDTPGIVVESQISHYVKVSDLKYVSPAKEIKAKTFQLNSGQTLFVGNLARVDYTEGEANSFSVYCNHHLNVHRTKTVNASEFYDKHYNGLLAPPELEEAYLSTNFDVHDFTLENASDILISGLTFVSVAKSAKVSVTVPKGVNVSVRSTIFKGVQ</sequence>
<dbReference type="Pfam" id="PF10662">
    <property type="entry name" value="PduV-EutP"/>
    <property type="match status" value="1"/>
</dbReference>